<dbReference type="AlphaFoldDB" id="A0A078A0Q5"/>
<organism evidence="1 2">
    <name type="scientific">Stylonychia lemnae</name>
    <name type="common">Ciliate</name>
    <dbReference type="NCBI Taxonomy" id="5949"/>
    <lineage>
        <taxon>Eukaryota</taxon>
        <taxon>Sar</taxon>
        <taxon>Alveolata</taxon>
        <taxon>Ciliophora</taxon>
        <taxon>Intramacronucleata</taxon>
        <taxon>Spirotrichea</taxon>
        <taxon>Stichotrichia</taxon>
        <taxon>Sporadotrichida</taxon>
        <taxon>Oxytrichidae</taxon>
        <taxon>Stylonychinae</taxon>
        <taxon>Stylonychia</taxon>
    </lineage>
</organism>
<reference evidence="1 2" key="1">
    <citation type="submission" date="2014-06" db="EMBL/GenBank/DDBJ databases">
        <authorList>
            <person name="Swart Estienne"/>
        </authorList>
    </citation>
    <scope>NUCLEOTIDE SEQUENCE [LARGE SCALE GENOMIC DNA]</scope>
    <source>
        <strain evidence="1 2">130c</strain>
    </source>
</reference>
<evidence type="ECO:0000313" key="2">
    <source>
        <dbReference type="Proteomes" id="UP000039865"/>
    </source>
</evidence>
<protein>
    <submittedName>
        <fullName evidence="1">Uncharacterized protein</fullName>
    </submittedName>
</protein>
<dbReference type="EMBL" id="CCKQ01004288">
    <property type="protein sequence ID" value="CDW75437.1"/>
    <property type="molecule type" value="Genomic_DNA"/>
</dbReference>
<sequence length="468" mass="54123">MSSPNRGSNNINVIDTPATILPAIKINLELNHNNNSLSPQRQQEQKGNQNNQLNGLNLKLVNSHKRHGSHDFHNTVNATHHKPKYDRSHQYSHRQMEEILRPIKNNMTQLEKYNDNLELYQTETKKQYQSFDKEQDRHYQDLRNKQEVTLTRRMMETYNAQSIKKAVGQQILSNRNQLRDKMEKQFLSKNNAYNDNDESFEYEWTPCRFNPSGWRYQPKGSHNQFLNHPNKKNVVGYMPSEHNQSTNTSEVQSLKLRSENNSILPPQSISMDLQSTLMKQSGMQKPIVPNQYTTSYQQNYHNKTDIGKSMNSINASRILRSMEQQKEYEDAPLPNIQAAKLAFLKNLKDQQQKVVTSDTIANDIYSQANSALYGYDNSIKSLSVNSSPIRGLKLSKNSSISKIVHSTLDGILSGNINEEDQGEDQEDTRIWAGIKVPSHLLENMGKRKDRVTKWENQYYNGGLFKHIK</sequence>
<keyword evidence="2" id="KW-1185">Reference proteome</keyword>
<dbReference type="Proteomes" id="UP000039865">
    <property type="component" value="Unassembled WGS sequence"/>
</dbReference>
<proteinExistence type="predicted"/>
<name>A0A078A0Q5_STYLE</name>
<accession>A0A078A0Q5</accession>
<gene>
    <name evidence="1" type="primary">Contig9614.g10279</name>
    <name evidence="1" type="ORF">STYLEM_4427</name>
</gene>
<dbReference type="InParanoid" id="A0A078A0Q5"/>
<evidence type="ECO:0000313" key="1">
    <source>
        <dbReference type="EMBL" id="CDW75437.1"/>
    </source>
</evidence>